<dbReference type="NCBIfam" id="NF008139">
    <property type="entry name" value="PRK10887.1"/>
    <property type="match status" value="1"/>
</dbReference>
<evidence type="ECO:0000259" key="9">
    <source>
        <dbReference type="Pfam" id="PF00408"/>
    </source>
</evidence>
<name>A0A1G5GYN3_9GAMM</name>
<dbReference type="InterPro" id="IPR050060">
    <property type="entry name" value="Phosphoglucosamine_mutase"/>
</dbReference>
<keyword evidence="14" id="KW-1185">Reference proteome</keyword>
<dbReference type="InterPro" id="IPR016066">
    <property type="entry name" value="A-D-PHexomutase_CS"/>
</dbReference>
<evidence type="ECO:0000259" key="10">
    <source>
        <dbReference type="Pfam" id="PF02878"/>
    </source>
</evidence>
<dbReference type="PROSITE" id="PS00710">
    <property type="entry name" value="PGM_PMM"/>
    <property type="match status" value="1"/>
</dbReference>
<feature type="domain" description="Alpha-D-phosphohexomutase C-terminal" evidence="9">
    <location>
        <begin position="379"/>
        <end position="442"/>
    </location>
</feature>
<dbReference type="EMBL" id="FMUN01000007">
    <property type="protein sequence ID" value="SCY56594.1"/>
    <property type="molecule type" value="Genomic_DNA"/>
</dbReference>
<keyword evidence="5 6" id="KW-0413">Isomerase</keyword>
<dbReference type="InterPro" id="IPR016055">
    <property type="entry name" value="A-D-PHexomutase_a/b/a-I/II/III"/>
</dbReference>
<proteinExistence type="inferred from homology"/>
<dbReference type="FunFam" id="3.30.310.50:FF:000001">
    <property type="entry name" value="Phosphoglucosamine mutase"/>
    <property type="match status" value="1"/>
</dbReference>
<dbReference type="Gene3D" id="3.30.310.50">
    <property type="entry name" value="Alpha-D-phosphohexomutase, C-terminal domain"/>
    <property type="match status" value="1"/>
</dbReference>
<feature type="domain" description="Alpha-D-phosphohexomutase alpha/beta/alpha" evidence="12">
    <location>
        <begin position="261"/>
        <end position="370"/>
    </location>
</feature>
<evidence type="ECO:0000256" key="4">
    <source>
        <dbReference type="ARBA" id="ARBA00022842"/>
    </source>
</evidence>
<dbReference type="InterPro" id="IPR005846">
    <property type="entry name" value="A-D-PHexomutase_a/b/a-III"/>
</dbReference>
<dbReference type="GO" id="GO:0006048">
    <property type="term" value="P:UDP-N-acetylglucosamine biosynthetic process"/>
    <property type="evidence" value="ECO:0007669"/>
    <property type="project" value="TreeGrafter"/>
</dbReference>
<dbReference type="InterPro" id="IPR005841">
    <property type="entry name" value="Alpha-D-phosphohexomutase_SF"/>
</dbReference>
<dbReference type="InterPro" id="IPR006352">
    <property type="entry name" value="GlmM_bact"/>
</dbReference>
<dbReference type="Pfam" id="PF02879">
    <property type="entry name" value="PGM_PMM_II"/>
    <property type="match status" value="1"/>
</dbReference>
<sequence>MSGKRSLFGTDGVRGRVGEWPVTPDQVLKLGWAAGRVLAGDNGDHPRVVIGKDTRVSGYLLESALEAGLSAAGVDVLLIGPMPTPGIAYLTRALRADAGVVISASHNPFADNGIKLFGPEGCKLADEVEAAIEARMADPLLTAEPARLGKATRVDDAAGRYIEFCKHTFPKELTLEGMRLVVDCAHGATYRVAPQVFRELGAEVIEVGTRPDGFNINEQVGSTQPEAMTEQVVTHGADAGMAFDGDGDRVVFADSRGRIVDGDGVLYLAALEMQERGELNGGVVGTIMSNLGLEQALAAAGIPFERAAVGDRHVFQLLQDRGWILGGEPSGHVMCLTRNTTGDGIVTALMVLAELAHSGKSLDEAVADLPHCPQAQVSVRLTEQCEVDDLPAVAEVIREVEAELGEQGRVVVRNSGTEPKVRVMVEGREEAGTRALAERIAEVVRTEVGAAEV</sequence>
<evidence type="ECO:0000313" key="14">
    <source>
        <dbReference type="Proteomes" id="UP000183104"/>
    </source>
</evidence>
<dbReference type="FunFam" id="3.40.120.10:FF:000003">
    <property type="entry name" value="Phosphoglucosamine mutase"/>
    <property type="match status" value="1"/>
</dbReference>
<dbReference type="AlphaFoldDB" id="A0A1G5GYN3"/>
<dbReference type="GO" id="GO:0005975">
    <property type="term" value="P:carbohydrate metabolic process"/>
    <property type="evidence" value="ECO:0007669"/>
    <property type="project" value="InterPro"/>
</dbReference>
<evidence type="ECO:0000256" key="1">
    <source>
        <dbReference type="ARBA" id="ARBA00010231"/>
    </source>
</evidence>
<dbReference type="Pfam" id="PF02880">
    <property type="entry name" value="PGM_PMM_III"/>
    <property type="match status" value="1"/>
</dbReference>
<comment type="cofactor">
    <cofactor evidence="6">
        <name>Mg(2+)</name>
        <dbReference type="ChEBI" id="CHEBI:18420"/>
    </cofactor>
    <text evidence="6">Binds 1 Mg(2+) ion per subunit.</text>
</comment>
<dbReference type="GO" id="GO:0008966">
    <property type="term" value="F:phosphoglucosamine mutase activity"/>
    <property type="evidence" value="ECO:0007669"/>
    <property type="project" value="UniProtKB-UniRule"/>
</dbReference>
<evidence type="ECO:0000256" key="2">
    <source>
        <dbReference type="ARBA" id="ARBA00022553"/>
    </source>
</evidence>
<gene>
    <name evidence="6" type="primary">glmM</name>
    <name evidence="13" type="ORF">SAMN05661077_2523</name>
</gene>
<dbReference type="RefSeq" id="WP_231627296.1">
    <property type="nucleotide sequence ID" value="NZ_FMUN01000007.1"/>
</dbReference>
<evidence type="ECO:0000256" key="8">
    <source>
        <dbReference type="RuleBase" id="RU004327"/>
    </source>
</evidence>
<evidence type="ECO:0000256" key="7">
    <source>
        <dbReference type="RuleBase" id="RU004326"/>
    </source>
</evidence>
<dbReference type="Pfam" id="PF02878">
    <property type="entry name" value="PGM_PMM_I"/>
    <property type="match status" value="1"/>
</dbReference>
<dbReference type="Pfam" id="PF00408">
    <property type="entry name" value="PGM_PMM_IV"/>
    <property type="match status" value="1"/>
</dbReference>
<keyword evidence="3 6" id="KW-0479">Metal-binding</keyword>
<comment type="catalytic activity">
    <reaction evidence="6 8">
        <text>alpha-D-glucosamine 1-phosphate = D-glucosamine 6-phosphate</text>
        <dbReference type="Rhea" id="RHEA:23424"/>
        <dbReference type="ChEBI" id="CHEBI:58516"/>
        <dbReference type="ChEBI" id="CHEBI:58725"/>
        <dbReference type="EC" id="5.4.2.10"/>
    </reaction>
</comment>
<dbReference type="NCBIfam" id="TIGR01455">
    <property type="entry name" value="glmM"/>
    <property type="match status" value="1"/>
</dbReference>
<feature type="domain" description="Alpha-D-phosphohexomutase alpha/beta/alpha" evidence="11">
    <location>
        <begin position="160"/>
        <end position="257"/>
    </location>
</feature>
<keyword evidence="4 6" id="KW-0460">Magnesium</keyword>
<protein>
    <recommendedName>
        <fullName evidence="6 8">Phosphoglucosamine mutase</fullName>
        <ecNumber evidence="6 8">5.4.2.10</ecNumber>
    </recommendedName>
</protein>
<dbReference type="STRING" id="381306.AN478_00740"/>
<dbReference type="FunFam" id="3.40.120.10:FF:000001">
    <property type="entry name" value="Phosphoglucosamine mutase"/>
    <property type="match status" value="1"/>
</dbReference>
<evidence type="ECO:0000259" key="12">
    <source>
        <dbReference type="Pfam" id="PF02880"/>
    </source>
</evidence>
<dbReference type="Gene3D" id="3.40.120.10">
    <property type="entry name" value="Alpha-D-Glucose-1,6-Bisphosphate, subunit A, domain 3"/>
    <property type="match status" value="3"/>
</dbReference>
<dbReference type="SUPFAM" id="SSF55957">
    <property type="entry name" value="Phosphoglucomutase, C-terminal domain"/>
    <property type="match status" value="1"/>
</dbReference>
<feature type="binding site" description="via phosphate group" evidence="6">
    <location>
        <position position="105"/>
    </location>
    <ligand>
        <name>Mg(2+)</name>
        <dbReference type="ChEBI" id="CHEBI:18420"/>
    </ligand>
</feature>
<dbReference type="InterPro" id="IPR005843">
    <property type="entry name" value="A-D-PHexomutase_C"/>
</dbReference>
<dbReference type="InterPro" id="IPR005845">
    <property type="entry name" value="A-D-PHexomutase_a/b/a-II"/>
</dbReference>
<dbReference type="Proteomes" id="UP000183104">
    <property type="component" value="Unassembled WGS sequence"/>
</dbReference>
<comment type="function">
    <text evidence="6 8">Catalyzes the conversion of glucosamine-6-phosphate to glucosamine-1-phosphate.</text>
</comment>
<dbReference type="PRINTS" id="PR00509">
    <property type="entry name" value="PGMPMM"/>
</dbReference>
<comment type="PTM">
    <text evidence="6">Activated by phosphorylation.</text>
</comment>
<feature type="binding site" evidence="6">
    <location>
        <position position="248"/>
    </location>
    <ligand>
        <name>Mg(2+)</name>
        <dbReference type="ChEBI" id="CHEBI:18420"/>
    </ligand>
</feature>
<dbReference type="GO" id="GO:0005829">
    <property type="term" value="C:cytosol"/>
    <property type="evidence" value="ECO:0007669"/>
    <property type="project" value="TreeGrafter"/>
</dbReference>
<comment type="similarity">
    <text evidence="1 6 7">Belongs to the phosphohexose mutase family.</text>
</comment>
<feature type="binding site" evidence="6">
    <location>
        <position position="244"/>
    </location>
    <ligand>
        <name>Mg(2+)</name>
        <dbReference type="ChEBI" id="CHEBI:18420"/>
    </ligand>
</feature>
<dbReference type="GO" id="GO:0000287">
    <property type="term" value="F:magnesium ion binding"/>
    <property type="evidence" value="ECO:0007669"/>
    <property type="project" value="UniProtKB-UniRule"/>
</dbReference>
<feature type="modified residue" description="Phosphoserine" evidence="6">
    <location>
        <position position="105"/>
    </location>
</feature>
<dbReference type="EC" id="5.4.2.10" evidence="6 8"/>
<reference evidence="14" key="1">
    <citation type="submission" date="2016-10" db="EMBL/GenBank/DDBJ databases">
        <authorList>
            <person name="Varghese N."/>
        </authorList>
    </citation>
    <scope>NUCLEOTIDE SEQUENCE [LARGE SCALE GENOMIC DNA]</scope>
    <source>
        <strain evidence="14">HL 19</strain>
    </source>
</reference>
<dbReference type="GO" id="GO:0009252">
    <property type="term" value="P:peptidoglycan biosynthetic process"/>
    <property type="evidence" value="ECO:0007669"/>
    <property type="project" value="TreeGrafter"/>
</dbReference>
<evidence type="ECO:0000313" key="13">
    <source>
        <dbReference type="EMBL" id="SCY56594.1"/>
    </source>
</evidence>
<feature type="domain" description="Alpha-D-phosphohexomutase alpha/beta/alpha" evidence="10">
    <location>
        <begin position="6"/>
        <end position="137"/>
    </location>
</feature>
<dbReference type="PANTHER" id="PTHR42946:SF1">
    <property type="entry name" value="PHOSPHOGLUCOMUTASE (ALPHA-D-GLUCOSE-1,6-BISPHOSPHATE-DEPENDENT)"/>
    <property type="match status" value="1"/>
</dbReference>
<dbReference type="HAMAP" id="MF_01554_B">
    <property type="entry name" value="GlmM_B"/>
    <property type="match status" value="1"/>
</dbReference>
<evidence type="ECO:0000259" key="11">
    <source>
        <dbReference type="Pfam" id="PF02879"/>
    </source>
</evidence>
<dbReference type="InterPro" id="IPR036900">
    <property type="entry name" value="A-D-PHexomutase_C_sf"/>
</dbReference>
<dbReference type="CDD" id="cd05802">
    <property type="entry name" value="GlmM"/>
    <property type="match status" value="1"/>
</dbReference>
<accession>A0A1G5GYN3</accession>
<evidence type="ECO:0000256" key="6">
    <source>
        <dbReference type="HAMAP-Rule" id="MF_01554"/>
    </source>
</evidence>
<dbReference type="SUPFAM" id="SSF53738">
    <property type="entry name" value="Phosphoglucomutase, first 3 domains"/>
    <property type="match status" value="3"/>
</dbReference>
<feature type="active site" description="Phosphoserine intermediate" evidence="6">
    <location>
        <position position="105"/>
    </location>
</feature>
<dbReference type="InterPro" id="IPR005844">
    <property type="entry name" value="A-D-PHexomutase_a/b/a-I"/>
</dbReference>
<evidence type="ECO:0000256" key="3">
    <source>
        <dbReference type="ARBA" id="ARBA00022723"/>
    </source>
</evidence>
<evidence type="ECO:0000256" key="5">
    <source>
        <dbReference type="ARBA" id="ARBA00023235"/>
    </source>
</evidence>
<keyword evidence="2 6" id="KW-0597">Phosphoprotein</keyword>
<feature type="binding site" evidence="6">
    <location>
        <position position="246"/>
    </location>
    <ligand>
        <name>Mg(2+)</name>
        <dbReference type="ChEBI" id="CHEBI:18420"/>
    </ligand>
</feature>
<dbReference type="GO" id="GO:0004615">
    <property type="term" value="F:phosphomannomutase activity"/>
    <property type="evidence" value="ECO:0007669"/>
    <property type="project" value="TreeGrafter"/>
</dbReference>
<dbReference type="PANTHER" id="PTHR42946">
    <property type="entry name" value="PHOSPHOHEXOSE MUTASE"/>
    <property type="match status" value="1"/>
</dbReference>
<organism evidence="13 14">
    <name type="scientific">Thiohalorhabdus denitrificans</name>
    <dbReference type="NCBI Taxonomy" id="381306"/>
    <lineage>
        <taxon>Bacteria</taxon>
        <taxon>Pseudomonadati</taxon>
        <taxon>Pseudomonadota</taxon>
        <taxon>Gammaproteobacteria</taxon>
        <taxon>Thiohalorhabdales</taxon>
        <taxon>Thiohalorhabdaceae</taxon>
        <taxon>Thiohalorhabdus</taxon>
    </lineage>
</organism>